<evidence type="ECO:0000256" key="2">
    <source>
        <dbReference type="ARBA" id="ARBA00022737"/>
    </source>
</evidence>
<dbReference type="InterPro" id="IPR018511">
    <property type="entry name" value="Hemolysin-typ_Ca-bd_CS"/>
</dbReference>
<dbReference type="NCBIfam" id="NF033510">
    <property type="entry name" value="Ca_tandemer"/>
    <property type="match status" value="24"/>
</dbReference>
<dbReference type="RefSeq" id="WP_179537581.1">
    <property type="nucleotide sequence ID" value="NZ_JACBYV010000001.1"/>
</dbReference>
<dbReference type="InterPro" id="IPR019960">
    <property type="entry name" value="T1SS_VCA0849"/>
</dbReference>
<dbReference type="GO" id="GO:0030001">
    <property type="term" value="P:metal ion transport"/>
    <property type="evidence" value="ECO:0007669"/>
    <property type="project" value="TreeGrafter"/>
</dbReference>
<feature type="domain" description="VWFA" evidence="6">
    <location>
        <begin position="5774"/>
        <end position="5945"/>
    </location>
</feature>
<dbReference type="SUPFAM" id="SSF51120">
    <property type="entry name" value="beta-Roll"/>
    <property type="match status" value="1"/>
</dbReference>
<dbReference type="GO" id="GO:0005509">
    <property type="term" value="F:calcium ion binding"/>
    <property type="evidence" value="ECO:0007669"/>
    <property type="project" value="InterPro"/>
</dbReference>
<dbReference type="SUPFAM" id="SSF141072">
    <property type="entry name" value="CalX-like"/>
    <property type="match status" value="15"/>
</dbReference>
<protein>
    <submittedName>
        <fullName evidence="7">Uncharacterized protein YegL</fullName>
    </submittedName>
</protein>
<dbReference type="Proteomes" id="UP000578688">
    <property type="component" value="Unassembled WGS sequence"/>
</dbReference>
<dbReference type="InterPro" id="IPR013783">
    <property type="entry name" value="Ig-like_fold"/>
</dbReference>
<evidence type="ECO:0000256" key="4">
    <source>
        <dbReference type="ARBA" id="ARBA00023065"/>
    </source>
</evidence>
<name>A0A7Z0BP29_9GAMM</name>
<feature type="region of interest" description="Disordered" evidence="5">
    <location>
        <begin position="64"/>
        <end position="83"/>
    </location>
</feature>
<accession>A0A7Z0BP29</accession>
<dbReference type="InterPro" id="IPR018247">
    <property type="entry name" value="EF_Hand_1_Ca_BS"/>
</dbReference>
<reference evidence="7 8" key="1">
    <citation type="submission" date="2020-07" db="EMBL/GenBank/DDBJ databases">
        <title>Genomic analyses of the natural microbiome of Caenorhabditis elegans.</title>
        <authorList>
            <person name="Samuel B."/>
        </authorList>
    </citation>
    <scope>NUCLEOTIDE SEQUENCE [LARGE SCALE GENOMIC DNA]</scope>
    <source>
        <strain evidence="7 8">BIGb0408</strain>
    </source>
</reference>
<dbReference type="PANTHER" id="PTHR11878:SF65">
    <property type="entry name" value="NA_CA-EXCHANGE PROTEIN, ISOFORM G"/>
    <property type="match status" value="1"/>
</dbReference>
<organism evidence="7 8">
    <name type="scientific">Phytopseudomonas flavescens</name>
    <dbReference type="NCBI Taxonomy" id="29435"/>
    <lineage>
        <taxon>Bacteria</taxon>
        <taxon>Pseudomonadati</taxon>
        <taxon>Pseudomonadota</taxon>
        <taxon>Gammaproteobacteria</taxon>
        <taxon>Pseudomonadales</taxon>
        <taxon>Pseudomonadaceae</taxon>
        <taxon>Phytopseudomonas</taxon>
    </lineage>
</organism>
<dbReference type="PRINTS" id="PR00313">
    <property type="entry name" value="CABNDNGRPT"/>
</dbReference>
<evidence type="ECO:0000313" key="7">
    <source>
        <dbReference type="EMBL" id="NYH71678.1"/>
    </source>
</evidence>
<dbReference type="GO" id="GO:0007154">
    <property type="term" value="P:cell communication"/>
    <property type="evidence" value="ECO:0007669"/>
    <property type="project" value="InterPro"/>
</dbReference>
<dbReference type="PANTHER" id="PTHR11878">
    <property type="entry name" value="SODIUM/CALCIUM EXCHANGER"/>
    <property type="match status" value="1"/>
</dbReference>
<dbReference type="NCBIfam" id="TIGR03661">
    <property type="entry name" value="T1SS_VCA0849"/>
    <property type="match status" value="1"/>
</dbReference>
<keyword evidence="2" id="KW-0677">Repeat</keyword>
<evidence type="ECO:0000313" key="8">
    <source>
        <dbReference type="Proteomes" id="UP000578688"/>
    </source>
</evidence>
<keyword evidence="8" id="KW-1185">Reference proteome</keyword>
<keyword evidence="4" id="KW-0406">Ion transport</keyword>
<dbReference type="InterPro" id="IPR038081">
    <property type="entry name" value="CalX-like_sf"/>
</dbReference>
<gene>
    <name evidence="7" type="ORF">FHR27_000288</name>
</gene>
<dbReference type="Pfam" id="PF03160">
    <property type="entry name" value="Calx-beta"/>
    <property type="match status" value="15"/>
</dbReference>
<dbReference type="PROSITE" id="PS00018">
    <property type="entry name" value="EF_HAND_1"/>
    <property type="match status" value="7"/>
</dbReference>
<feature type="compositionally biased region" description="Polar residues" evidence="5">
    <location>
        <begin position="1030"/>
        <end position="1041"/>
    </location>
</feature>
<dbReference type="Pfam" id="PF17963">
    <property type="entry name" value="Big_9"/>
    <property type="match status" value="2"/>
</dbReference>
<feature type="compositionally biased region" description="Gly residues" evidence="5">
    <location>
        <begin position="108"/>
        <end position="121"/>
    </location>
</feature>
<dbReference type="InterPro" id="IPR049826">
    <property type="entry name" value="Ig-like_ice"/>
</dbReference>
<keyword evidence="3" id="KW-0106">Calcium</keyword>
<evidence type="ECO:0000256" key="3">
    <source>
        <dbReference type="ARBA" id="ARBA00022837"/>
    </source>
</evidence>
<dbReference type="SUPFAM" id="SSF53300">
    <property type="entry name" value="vWA-like"/>
    <property type="match status" value="1"/>
</dbReference>
<sequence>MSNFAAVIKSLIGQVFVMSVDGFRRQVFEGDRVFAGEQVTIADGGSVTLELADGEVVKLGANSSWQAGNPETQDVADSASQAANSELEQALAAGFDPTTELEPTAAGPGAGGGGGSAGGGHSTVMLSETAQRVDPTIGFETAGPGTPGSNLIEDNDPAIFANTAATTADGSDTTAPVVTISIDPISGDDLLNSAELGGATIVVTGTVGGEANVGDSITLNVGGNLYSGSVIDLGNGTLGFSIAVGTGDLRGFSSITATLSSVDAAGNTGTATADRPYTVDTTAPVITVNAPAVTSDTTPTITGTTDAPVGSNVTLTITQGSTVIIVTTPVLAGGTYTVDVPQALAEGPYTVGAQVTDPAGNTGSATDSGAIDTTAPAITVDAPAVSNDTTPTISGTTDAPVGSTVTLTITQGTNVITVTTPVLAGGTYTVDVPQALAEGPYTVGAQVTDPAGNTGSATDSGAIDTTAPAITVDAPAVSNDTTPTISGTTDAPVGSIVTLTITQGTTVITVTTPVLAGGTYTVDVPQALAEGPYTVGAQVTDPAGNTGSATDSGAIDTTAPAITVDAPAVSNDTTPTISGTTDAPAGSTVTLTITQGSTVITVTTPVLAGGTYTVDVPQALAEGPYTVGAQVTDPAGNTGSATDSGAIDTTAPAITVDAPAITNDTTPTITGTTDAPVGSTVTLTITQGSTVITVTTPVLAGGTYTVDVPQALAEGPYTVGAQVTDPAGNTGTATDSGAIDTTAPAITVDAPAVSNDTTPTISGTTDAPVGSTVTLTITQGTNVITVTTPVLAGGTYTVDVPQALAEGPYTVGAQVTDPAGNTGSATDSGAIDTTAPAITVDAPAITNDTTPTITGTTDAPVGSTVTLTITQGSTVITVTTPVLAGGTYTVDVPQALAEGPYTVGAQVTDPAGNTGTATDSGAIDTTAPAITVDAPAVSNDTTPTITGTTDAPVGSTVTLTITQGTTVITLTTPVLAGGTYTVDVPQALAEGPYTVGAQVTDPAGNTGSATDSGAIDTTPPTITVDAPAITNDTTPTISGTTDAPVGSTVTLTITQGTNVITVTTPVLAGGTYTVDVPQALAEGPYTVGAQVTDPAGNTGTATDSGAIDTTAPAITVDAPAVSNDTTPTITGTTDAPVGSTVTLTITQGTNVITVTTPVLTGGTYTVDVPQALAEGPYTVGAQVTDPAGNTGTATDSGAIDTTAPAITVDAPAVSNDTTPTISGTTDAPVGSTVTLTITQGTNVITVTTPVLAGGTYTVDVPQALAEGPYTVGAQVTDPAGNTGTATDTGAINTTAPAITVDAPATTNDTTPTITGTTDAPVGSTVTLTITQGTTVFNVTTPVLAGGTYSVDVPQALSEGPYSVDAEVTDAAGNTGSATDSGAIDTTAPSITVDAPAITNDTTPTITGTTDAPVGSTVTLTITQGSTVITVTTPVLAGSTYTVDVPQALAEGPYTVVAQVSDPAGNIGSATDSGAIDVTAPVPTITLDANITADDVINSTEAGQQIPVTGTVGGDAKVGDTVTLTVNGKTFTGLVTNTNGTLGFSINVPGADLVADAGQTITASISTTDAAGNVGTASDTEGYSVDTTAPVPTITLDANITADDVINSTEAGQQIPVTGTVGGDAKVGDTVTLTVNGKTFTGLVSNTNGTLGFSINVPGADLVADAGQTITASISTTDAAGNVGTASDTEGYSVDTTAPVPTITLDANITADDVINSTEAGQQIPVTGTVGGDAKGGDTVTLTVNGKTFTGLVLADKTFSINVPGADLVADAGQTITASISTTDAAGNVGTASDTEGYSVDTTAPVPTITLDANITADDVINSTEAGQQIPVTGTVGGDAKVGDTVTLTVNGKNFTGLVTNTNGTLGFSINVPGADLVADAGQTITASISTTDAAGNVGTASDTEGYSVDTTAPVPTITLDANITADDVINSTEAGQQIPVTGTVGGDAKVGDTVTLTVNGKTFTGLVTNTNGTLGFSINVPGADLAADSDRTIDASISTTDAAGNVGTASDTEGYSVDTTAPVPTITLDANITADDVINSTEAGQQIPVTGTVGGDAKVGDTVTLTVNGKTFTGLVTNTNGTLGFSINVPGADLVADAGQTITASISTTDAAGNVGTASDTEGYSVDTTAPVPTITLDANITADDVINSTEAGQQIPVTGTVGGDAKVGDTVTLTVNGKTFTGLVTNTNGTLGFSINVPGAELAADSDRTVDASISTTDAAGNVGTASDTEGYSVDNTAPVPTITLDANITADDVINSTEAGQLIPVTGTVGGDAKVGDTVTLTVNGKTFTGLVSNTNGTLGFSINVPGADLVADAGQTITASISTTDAAGNVGTASDTEGYSVDTTAPVPTITLDANITADDVINSTEAGQQIPVTGTVGGDAKVGDTVTLTVNGKTFTGLVTNTNGTLGFSINVPGADLVADAGQTITASISTTDAAGNVGTASDTEGYSVDTTAPTISVDAPAISNDTTPTITGTTDAPVGSIVTLTVTQNGTSFTFTTPVLAGGGYTVDVPQTLAEGPYTVDAQVTDPAGNTGSATDNGAIDTLAGDTGAAPVVTITEDANNDGVISKSELNGEIDVRVGLPAGAVAGDTLVITNGTTPQTITLTAAQITAGFVTTTFANPGEGNSITVEATLRDQFGNTSEKGTDTAKVDTLAGTTGAAPVVTITEDANNDGVISKAELNGEIDVRVGLPAGAVAGDTLVITNGTTPQTITLTAAQITAGFVTTTFANPGEGNSITVEATLRDQFGNTSEKGTDTAKVDTLAGTTGAAPVVTITEDANNDGVISKAELNGEIDVRVGLPAGAVAGDTLVITNGTTPQTITLTAAQITAGFVTTTFANPGEGNTLTVEATLRDQFGNTSEKGTDTAKVDTLAGTTGAAPVVTITEDANNDGVISKAELNGDIDVRVGLPAGAVAGDTLVITNGTTPQTITLTAAQITAGFVTTTFANPGEGNTLTVEATLRDQFGNTSEKGTDTAKVDTLAGTTGAAPVVTITEDTNNDGVISKAELNGDIDVRVGLPAGAVAGDTLVITNGTTPQTITLTAAQITAGFVTTTFANPGEGNSITVEATLRDQFGNTSEKGTDTAKVDTLAGTTGAAPVVTITEDANNDGVISKSELNGEIDVRVGLPAGAVTGDTLVITNGTTPQTITLTAAQITAGFVTTTFANPGEGNTLTVEATLRDQFGNTSNKGTDSARVDTLAGATGAAPTVEIREDINNDGVIGQNELSGAIDVRVGLPAGSVAGDIISVTDGTTINTFTLTAAQITTGHVDTTFANPGEGKTITVEATLQDQFGNTSGKGSDQALVNSNPVAVDDPVGSPYTVTIGDLGGGSATNNWAQNDSNNQKTVIQARDGNGDNANLLQLTVDGNQNALGVAGSPRAVVNQVPDQLEYDPTTGKSESITLNFSGNLNQANFSVSRLIAAEEGGEVGRWVAMYEGVEVASGTFKLSGGGSGTFSLNTGTQVFDSIRFEALPTANGAGDGSDYFLTGFSGSGPASANSAYVVNESQTLVIDQGKGLLNNDSDAQANQTLGVIKINGADVPADGKVALATGVLTVNADGSFNFAANDNNLKSGEVKTQSFTYTVGDGYGGTATATATITIIGTEVAPGIGAVSAAVDSTGGQVDEGDNAVFTVNLTNASSTASTFNLSLNPGTATAGSDYNAALTNQSFSNGVTYNAATGQVTVPAGVTSFTVTVPTINDTVSEPSENFTLTVGGQTGTATIIDNDAAPTVSTVSAAVDSTGGQVDEGDNAVFTVNLTNASSTPTTFSLALNAGTATAGSDYNGTLTNQSFSNGVTYNAATGQVTVPAGVTSFTVTVPTINDTVSEPTENFSLTVGGKTGTATIIDNDAAPTVSTVSAAVDSTGGQVDEGDNAIFTVNLTNASSTPTTFSLALNAGTATAGSDYNGTLTNQSFSNGVTYNAATGQVTVPAGVTSFTVTVPTINDTVSEPTETFTLNVGGKIGTATIIDNDAAPTVSTVSSAVDSAGGQVDEGDNAVFTVNLTNASSTPTTFSLALNAGTATAGSDYNGTLTNQSFSNGVTYNASTGVVMVPAGVTSFTVTVPTINDTVSEPAETFSLTVGGQTGTATIIDNDAAPTVSTVSAAVDSTGGQVDEGDNAVFTVNLTNASSTPTTLSISLNPGTATAGSDYNGTLTNQSLSNGVTYNAATGQVTVPAGVTSFTVTVPTINDTVSEPTENFSLTVGGKTGTATIIDNDAAPTVSTVSAAVDSTGGQVDEGDNAIFTVNLTNASSTPTTFSISLNPGTATAGSDYNAALTNQSFSNGVTYNAATGQVTVPAGVTSFTVTVPTINDTVSEPTETFTLNVGGKIGTATIIDNDAAPTVSTVSAAVDSTGGQVDEGDNAVFTVNLTNASSTPTTFSLALNAGTATAGSDYNGTLTNQSFSNGVTYNASTGVVTVPAGVTSFTVTVPTINDTVSEPTETFSLTVGGQTGTATIIDNDAAPTVSTVSAAVDSTGGQVDEGDNAVFTVNLTNASSTPTTFSLALNPGTATAGSDYNGTLSNQSFSNGVTYNATTGEVTVPAGVTSFTVTVATINDTVSEPTETFTLNVGGKTGTATIIDNDAVPTVSTVSSAVDSAGGQVDEGDNAVFTINLTNASSTPTTFSLALNAGTATAGSDYNGTLTNQSFSNGVTYNATTGQITVPAGVTSFTVTVPTINDTVSEPTETFSLTVGGKTGTATIIDNDAVPTVSTVSAAVDSTGGQVDEGDNAVFTVNLTNASSTATTFSLALNAGSATAGSDYNGTLTNQSFSNGVTYNASTGVVTVPAGVTSFTVTVPTINDTVSEPTETFSLTVGGQTGTATIIDNDAAPTVSTVSSAVDSAGGQVDEGDNAVFTVNLTNASSTPTTFSLALNPGTAVAGSDYNAALSNQSFSNGVTYNATTGQVTVPAGVTSFTVTVPTLNDTVYEPTETFSLTVGGQTGTATIVDNDAVPTISTVSSAVDSTGGQVDEGDNAVFTVNLTNASSTATSFSLALNPGTAVAGLDYNATLNNQSFSNGVTYNAATGVVTVPAGVTSFTVTVPTINDTVAEPTETFSLTVGGKTGIATIIDNDATPTVSTVSSAVDSAGGQVDEGDNAVFTVNLTNASSTPTTFSIALNPGSATAGSDYNAALNNQSFSNGVVYNAITGQVTVPAGVSSFTVTVPTINDTVYEPTENFTLTVGGKTGTATIIDNDAVPTVSTVSSAVDSAGGQVDEGDNAVFTVNLSNASSTATTLSLVLNPGTAVAGSDYNAALSNQSFSNGVTYNAANGTVTVPAGVTSFTVTVPTINDTVYEQTETFTLTVGGKSGTATIIDNDAVPTVRTIEVGQAGTADDNVVEGNNLVFNVTLSNASSTPTSLSFNATGTATANVDYKLTAQSFSNGVTYDASTGKITVPAGVTSFSVTVQTLADNVVAEPLETVRLEIGGQTATGGIIDGTPDAKDDSYTKVTGLKAEYYGYNDSSTGANNDGANLTNLSQVRQFIDGHTPAATFNATTLDYGNLSNASGLGNGTNLQNFLGVNTTTGNGTKANSLSTDPGNTSDAIIKMSGFMNLAAGTYQFRVTADDGYSIRINGQVVAEFNNNQSTGTLTGNSFTITAAQAGAQQIEIIYWDQGSDARLKVEIGQGGTYKVVDSDMLYHVPTTSSLVVESGDSLTIAGSTLLGNDTDPNGDALSITSVQSATNGTVSLSNGNVIFTPKEGFYGDATFQYTISDGKGGSDTATATLKVTKPADVIHLAGDGANDNGDNTIRGGNGNDVLLGDTGGTLTTIQPATNYNIALLVDTSGSMQGNRMTLTKDALSKFVTTLAGHDGVVNIALVGFAGEVTLNYKVSELQSGAKLNDLLAEIQKLTASGGTNYESSFKEASAWFDAQSTAGKTAAAGYENLTFFLSDGDPTFYYNGNTTTVSGNGSTTNDEVLLGSLDTYNVLASKTAVHAIGIGNGVSEKNLGLFDNTAASMGTTRLASSETVLANFNGGSTGWNNLNTWTTEGTGGGSSVSTQTSNGGTLRIVDTFSGSATRAYTPSVTIDEGGYSSLKFNYTTTSTGNADTMSWKLQQQVNGTWVDVQTGGGFTNSNWTTVETSAVGAGTYRLAFSVEDKSSGNSNATMWIDNIAQVNYTTVPVGKADIVNTADGLTVALHGGSNANVPISVGSDTIYGGEGNDIIFGDVINTDALPWGVNGNPAKPTELHNGAGTHALEVFLELKNGIAPTNADMYDYIRANHETFNVAGDTRGGSDHLYGGAGNDILYGQGGNDFLIGGSGDDILFGGAGADTFVWQKGDFGKDVIKDFSVAEGDTIDLSSLLQDHSNNLDSYLKLVTDNGSSTLLISTKGEFSNGDTTTQQVAAKADVQIDLGHASLPSYDINTLIANHTIKVDP</sequence>
<dbReference type="InterPro" id="IPR003644">
    <property type="entry name" value="Calx_beta"/>
</dbReference>
<dbReference type="InterPro" id="IPR011049">
    <property type="entry name" value="Serralysin-like_metalloprot_C"/>
</dbReference>
<dbReference type="Gene3D" id="2.60.40.10">
    <property type="entry name" value="Immunoglobulins"/>
    <property type="match status" value="24"/>
</dbReference>
<dbReference type="InterPro" id="IPR051171">
    <property type="entry name" value="CaCA"/>
</dbReference>
<dbReference type="Gene3D" id="3.40.50.410">
    <property type="entry name" value="von Willebrand factor, type A domain"/>
    <property type="match status" value="1"/>
</dbReference>
<dbReference type="InterPro" id="IPR002035">
    <property type="entry name" value="VWF_A"/>
</dbReference>
<dbReference type="EMBL" id="JACBYV010000001">
    <property type="protein sequence ID" value="NYH71678.1"/>
    <property type="molecule type" value="Genomic_DNA"/>
</dbReference>
<feature type="region of interest" description="Disordered" evidence="5">
    <location>
        <begin position="98"/>
        <end position="122"/>
    </location>
</feature>
<dbReference type="Pfam" id="PF00092">
    <property type="entry name" value="VWA"/>
    <property type="match status" value="1"/>
</dbReference>
<dbReference type="InterPro" id="IPR044016">
    <property type="entry name" value="Big_13"/>
</dbReference>
<keyword evidence="1" id="KW-0732">Signal</keyword>
<comment type="caution">
    <text evidence="7">The sequence shown here is derived from an EMBL/GenBank/DDBJ whole genome shotgun (WGS) entry which is preliminary data.</text>
</comment>
<dbReference type="SMART" id="SM00237">
    <property type="entry name" value="Calx_beta"/>
    <property type="match status" value="14"/>
</dbReference>
<dbReference type="PROSITE" id="PS50234">
    <property type="entry name" value="VWFA"/>
    <property type="match status" value="1"/>
</dbReference>
<dbReference type="InterPro" id="IPR001343">
    <property type="entry name" value="Hemolysn_Ca-bd"/>
</dbReference>
<evidence type="ECO:0000256" key="5">
    <source>
        <dbReference type="SAM" id="MobiDB-lite"/>
    </source>
</evidence>
<dbReference type="GO" id="GO:0016020">
    <property type="term" value="C:membrane"/>
    <property type="evidence" value="ECO:0007669"/>
    <property type="project" value="InterPro"/>
</dbReference>
<dbReference type="Pfam" id="PF19077">
    <property type="entry name" value="Big_13"/>
    <property type="match status" value="14"/>
</dbReference>
<keyword evidence="4" id="KW-0813">Transport</keyword>
<dbReference type="PROSITE" id="PS00330">
    <property type="entry name" value="HEMOLYSIN_CALCIUM"/>
    <property type="match status" value="2"/>
</dbReference>
<dbReference type="SMART" id="SM00327">
    <property type="entry name" value="VWA"/>
    <property type="match status" value="1"/>
</dbReference>
<dbReference type="NCBIfam" id="NF012196">
    <property type="entry name" value="Ig_like_ice"/>
    <property type="match status" value="10"/>
</dbReference>
<evidence type="ECO:0000256" key="1">
    <source>
        <dbReference type="ARBA" id="ARBA00022729"/>
    </source>
</evidence>
<dbReference type="CDD" id="cd00198">
    <property type="entry name" value="vWFA"/>
    <property type="match status" value="1"/>
</dbReference>
<proteinExistence type="predicted"/>
<feature type="region of interest" description="Disordered" evidence="5">
    <location>
        <begin position="1004"/>
        <end position="1041"/>
    </location>
</feature>
<evidence type="ECO:0000259" key="6">
    <source>
        <dbReference type="PROSITE" id="PS50234"/>
    </source>
</evidence>
<dbReference type="Pfam" id="PF00353">
    <property type="entry name" value="HemolysinCabind"/>
    <property type="match status" value="3"/>
</dbReference>
<dbReference type="Gene3D" id="2.60.40.2030">
    <property type="match status" value="15"/>
</dbReference>
<dbReference type="InterPro" id="IPR036465">
    <property type="entry name" value="vWFA_dom_sf"/>
</dbReference>